<evidence type="ECO:0000256" key="1">
    <source>
        <dbReference type="SAM" id="MobiDB-lite"/>
    </source>
</evidence>
<feature type="compositionally biased region" description="Low complexity" evidence="1">
    <location>
        <begin position="53"/>
        <end position="85"/>
    </location>
</feature>
<proteinExistence type="predicted"/>
<evidence type="ECO:0000313" key="4">
    <source>
        <dbReference type="Proteomes" id="UP000011912"/>
    </source>
</evidence>
<dbReference type="PROSITE" id="PS51257">
    <property type="entry name" value="PROKAR_LIPOPROTEIN"/>
    <property type="match status" value="1"/>
</dbReference>
<name>M5J4B9_9LACO</name>
<feature type="chain" id="PRO_5038607226" description="Lipoprotein" evidence="2">
    <location>
        <begin position="20"/>
        <end position="185"/>
    </location>
</feature>
<gene>
    <name evidence="3" type="ORF">D271_04519</name>
</gene>
<accession>M5J4B9</accession>
<organism evidence="3 4">
    <name type="scientific">Ligilactobacillus saerimneri 30a</name>
    <dbReference type="NCBI Taxonomy" id="1227363"/>
    <lineage>
        <taxon>Bacteria</taxon>
        <taxon>Bacillati</taxon>
        <taxon>Bacillota</taxon>
        <taxon>Bacilli</taxon>
        <taxon>Lactobacillales</taxon>
        <taxon>Lactobacillaceae</taxon>
        <taxon>Ligilactobacillus</taxon>
    </lineage>
</organism>
<feature type="region of interest" description="Disordered" evidence="1">
    <location>
        <begin position="30"/>
        <end position="91"/>
    </location>
</feature>
<reference evidence="3 4" key="1">
    <citation type="journal article" date="2013" name="Genome Announc.">
        <title>Genome Sequence of Lactobacillus saerimneri 30a (Formerly Lactobacillus sp. Strain 30a), a Reference Lactic Acid Bacterium Strain Producing Biogenic Amines.</title>
        <authorList>
            <person name="Romano A."/>
            <person name="Trip H."/>
            <person name="Campbell-Sills H."/>
            <person name="Bouchez O."/>
            <person name="Sherman D."/>
            <person name="Lolkema J.S."/>
            <person name="Lucas P.M."/>
        </authorList>
    </citation>
    <scope>NUCLEOTIDE SEQUENCE [LARGE SCALE GENOMIC DNA]</scope>
    <source>
        <strain evidence="3 4">30a</strain>
    </source>
</reference>
<evidence type="ECO:0000313" key="3">
    <source>
        <dbReference type="EMBL" id="EKW99033.1"/>
    </source>
</evidence>
<feature type="signal peptide" evidence="2">
    <location>
        <begin position="1"/>
        <end position="19"/>
    </location>
</feature>
<comment type="caution">
    <text evidence="3">The sequence shown here is derived from an EMBL/GenBank/DDBJ whole genome shotgun (WGS) entry which is preliminary data.</text>
</comment>
<keyword evidence="4" id="KW-1185">Reference proteome</keyword>
<evidence type="ECO:0008006" key="5">
    <source>
        <dbReference type="Google" id="ProtNLM"/>
    </source>
</evidence>
<sequence length="185" mass="19891">MKKSIISITTLLSCILLTACSFSEKNVDSSSKKAKVSLIKEKSSSHKAKTKSTSKVMKESSSLSSSSGNSSSSSLANNNSSSSESTDSEMSFDEAARLIEKGGFADFHYELAQDFHEGSHPTNDGGYVMITYPGAKGIDIFTITKVNENKYHIEAKYGTLDGGKYTEFPSDNNDAYSLSSADVTK</sequence>
<protein>
    <recommendedName>
        <fullName evidence="5">Lipoprotein</fullName>
    </recommendedName>
</protein>
<dbReference type="Proteomes" id="UP000011912">
    <property type="component" value="Unassembled WGS sequence"/>
</dbReference>
<dbReference type="AlphaFoldDB" id="M5J4B9"/>
<dbReference type="RefSeq" id="WP_009553818.1">
    <property type="nucleotide sequence ID" value="NZ_ANAG01000013.1"/>
</dbReference>
<dbReference type="PATRIC" id="fig|1227363.6.peg.886"/>
<keyword evidence="2" id="KW-0732">Signal</keyword>
<dbReference type="EMBL" id="ANAG01000013">
    <property type="protein sequence ID" value="EKW99033.1"/>
    <property type="molecule type" value="Genomic_DNA"/>
</dbReference>
<evidence type="ECO:0000256" key="2">
    <source>
        <dbReference type="SAM" id="SignalP"/>
    </source>
</evidence>